<sequence length="84" mass="9876">MSDRPTTDDQLGHHSQPGLVRYFTLIMSVLYMVLGIYLWFVPAGTIRLAETPRQLLAAIFVFYGIIRFVRTYQLHFRKNRDDAR</sequence>
<dbReference type="EMBL" id="QYCN01000004">
    <property type="protein sequence ID" value="RIY12773.1"/>
    <property type="molecule type" value="Genomic_DNA"/>
</dbReference>
<organism evidence="2 3">
    <name type="scientific">Hymenobacter rubripertinctus</name>
    <dbReference type="NCBI Taxonomy" id="2029981"/>
    <lineage>
        <taxon>Bacteria</taxon>
        <taxon>Pseudomonadati</taxon>
        <taxon>Bacteroidota</taxon>
        <taxon>Cytophagia</taxon>
        <taxon>Cytophagales</taxon>
        <taxon>Hymenobacteraceae</taxon>
        <taxon>Hymenobacter</taxon>
    </lineage>
</organism>
<keyword evidence="1" id="KW-1133">Transmembrane helix</keyword>
<dbReference type="OrthoDB" id="853311at2"/>
<gene>
    <name evidence="2" type="ORF">D0T11_03360</name>
</gene>
<feature type="transmembrane region" description="Helical" evidence="1">
    <location>
        <begin position="52"/>
        <end position="70"/>
    </location>
</feature>
<reference evidence="2 3" key="1">
    <citation type="submission" date="2018-09" db="EMBL/GenBank/DDBJ databases">
        <authorList>
            <person name="Zeman M."/>
            <person name="Pardy F."/>
        </authorList>
    </citation>
    <scope>NUCLEOTIDE SEQUENCE [LARGE SCALE GENOMIC DNA]</scope>
    <source>
        <strain evidence="2 3">CCM 8852</strain>
    </source>
</reference>
<accession>A0A418R5P0</accession>
<name>A0A418R5P0_9BACT</name>
<keyword evidence="1" id="KW-0812">Transmembrane</keyword>
<proteinExistence type="predicted"/>
<protein>
    <submittedName>
        <fullName evidence="2">DUF308 domain-containing protein</fullName>
    </submittedName>
</protein>
<dbReference type="Proteomes" id="UP000284250">
    <property type="component" value="Unassembled WGS sequence"/>
</dbReference>
<dbReference type="AlphaFoldDB" id="A0A418R5P0"/>
<evidence type="ECO:0000313" key="2">
    <source>
        <dbReference type="EMBL" id="RIY12773.1"/>
    </source>
</evidence>
<evidence type="ECO:0000256" key="1">
    <source>
        <dbReference type="SAM" id="Phobius"/>
    </source>
</evidence>
<evidence type="ECO:0000313" key="3">
    <source>
        <dbReference type="Proteomes" id="UP000284250"/>
    </source>
</evidence>
<dbReference type="RefSeq" id="WP_119654374.1">
    <property type="nucleotide sequence ID" value="NZ_JBHUOI010000028.1"/>
</dbReference>
<keyword evidence="1" id="KW-0472">Membrane</keyword>
<keyword evidence="3" id="KW-1185">Reference proteome</keyword>
<reference evidence="2 3" key="2">
    <citation type="submission" date="2019-01" db="EMBL/GenBank/DDBJ databases">
        <title>Hymenobacter humicola sp. nov., isolated from soils in Antarctica.</title>
        <authorList>
            <person name="Sedlacek I."/>
            <person name="Holochova P."/>
            <person name="Kralova S."/>
            <person name="Pantucek R."/>
            <person name="Stankova E."/>
            <person name="Vrbovska V."/>
            <person name="Kristofova L."/>
            <person name="Svec P."/>
            <person name="Busse H.-J."/>
        </authorList>
    </citation>
    <scope>NUCLEOTIDE SEQUENCE [LARGE SCALE GENOMIC DNA]</scope>
    <source>
        <strain evidence="2 3">CCM 8852</strain>
    </source>
</reference>
<feature type="transmembrane region" description="Helical" evidence="1">
    <location>
        <begin position="20"/>
        <end position="40"/>
    </location>
</feature>
<comment type="caution">
    <text evidence="2">The sequence shown here is derived from an EMBL/GenBank/DDBJ whole genome shotgun (WGS) entry which is preliminary data.</text>
</comment>